<feature type="chain" id="PRO_5032390242" evidence="1">
    <location>
        <begin position="26"/>
        <end position="695"/>
    </location>
</feature>
<dbReference type="EMBL" id="JACIET010000002">
    <property type="protein sequence ID" value="MBB4014157.1"/>
    <property type="molecule type" value="Genomic_DNA"/>
</dbReference>
<dbReference type="RefSeq" id="WP_183636045.1">
    <property type="nucleotide sequence ID" value="NZ_BAABLE010000005.1"/>
</dbReference>
<evidence type="ECO:0000313" key="3">
    <source>
        <dbReference type="Proteomes" id="UP000561045"/>
    </source>
</evidence>
<dbReference type="SUPFAM" id="SSF56935">
    <property type="entry name" value="Porins"/>
    <property type="match status" value="2"/>
</dbReference>
<dbReference type="Pfam" id="PF11854">
    <property type="entry name" value="MtrB_PioB"/>
    <property type="match status" value="1"/>
</dbReference>
<evidence type="ECO:0000313" key="2">
    <source>
        <dbReference type="EMBL" id="MBB4014157.1"/>
    </source>
</evidence>
<dbReference type="Proteomes" id="UP000561045">
    <property type="component" value="Unassembled WGS sequence"/>
</dbReference>
<feature type="signal peptide" evidence="1">
    <location>
        <begin position="1"/>
        <end position="25"/>
    </location>
</feature>
<reference evidence="2 3" key="1">
    <citation type="submission" date="2020-08" db="EMBL/GenBank/DDBJ databases">
        <title>Genomic Encyclopedia of Type Strains, Phase IV (KMG-IV): sequencing the most valuable type-strain genomes for metagenomic binning, comparative biology and taxonomic classification.</title>
        <authorList>
            <person name="Goeker M."/>
        </authorList>
    </citation>
    <scope>NUCLEOTIDE SEQUENCE [LARGE SCALE GENOMIC DNA]</scope>
    <source>
        <strain evidence="2 3">DSM 106739</strain>
    </source>
</reference>
<accession>A0A840BUZ0</accession>
<dbReference type="NCBIfam" id="TIGR03509">
    <property type="entry name" value="OMP_MtrB_PioB"/>
    <property type="match status" value="1"/>
</dbReference>
<proteinExistence type="predicted"/>
<dbReference type="InterPro" id="IPR020016">
    <property type="entry name" value="Decahaem-assoc_OM_MtrB/PioB"/>
</dbReference>
<dbReference type="AlphaFoldDB" id="A0A840BUZ0"/>
<evidence type="ECO:0000256" key="1">
    <source>
        <dbReference type="SAM" id="SignalP"/>
    </source>
</evidence>
<comment type="caution">
    <text evidence="2">The sequence shown here is derived from an EMBL/GenBank/DDBJ whole genome shotgun (WGS) entry which is preliminary data.</text>
</comment>
<protein>
    <submittedName>
        <fullName evidence="2">MtrB/PioB family decaheme-associated outer membrane protein</fullName>
    </submittedName>
</protein>
<organism evidence="2 3">
    <name type="scientific">Niveibacterium umoris</name>
    <dbReference type="NCBI Taxonomy" id="1193620"/>
    <lineage>
        <taxon>Bacteria</taxon>
        <taxon>Pseudomonadati</taxon>
        <taxon>Pseudomonadota</taxon>
        <taxon>Betaproteobacteria</taxon>
        <taxon>Rhodocyclales</taxon>
        <taxon>Rhodocyclaceae</taxon>
        <taxon>Niveibacterium</taxon>
    </lineage>
</organism>
<gene>
    <name evidence="2" type="ORF">GGR36_003503</name>
</gene>
<name>A0A840BUZ0_9RHOO</name>
<keyword evidence="1" id="KW-0732">Signal</keyword>
<keyword evidence="3" id="KW-1185">Reference proteome</keyword>
<sequence>MKTFSPLFLLCALGALSVVSGTAVAGDPSQWKCESCPFEKAATTAAIDAGVGYVSEDSKKFGDYTGLDQKGAYAVINGSAEYRDDNGRFGSVTATDLGIDVRSIKAEGGQAGVYSVRFGYDELPHYLTGSAKTPFIGNGSGTQTLPAGFPIATSASMPAGALQAVDIGFKRSTIDLGGTWFAGENWTSKISVRHDTKDGTKRSSGSFFSSASQLVAPVDQTTDQIEVSTSYTGTKWQGTVGYYGSIFRNSDASLTWANPFNPVVAGATSGQLALAPDNQFHQFFANGTYTILPQLHASGDIAWGRMTQDASLLSPTTNAAILATLPAMPANSLNGEVNTYNSSVRLAYDISDKFRISGSYAHNGHDNRTPSLAWPVVATDMFVDTTVRKNQPFSFKQDLYKASADYRGLDWLKASIGFQEDDRMRTLQDTVYTREGSLWGRFVFQMKEYASLAVKLAHGERKNSGYGSATWVSPAENPYMRKYNLADRWRDSSSVRADITAIEGITIGLFGDYSMDDYRHSSVGLTEGKSTSYGGDVSAALGENTRIQFFAQSERVRSTQAGSSTATFANWTAYNEDVSDVFGVGLKQTAISGALELGANWAYAKTHSDVALSGVGTDAGFPAATTEQDTVKLYANYRIRENMWINGSYWYEHFRSSDWHNDGVTPTSVPNLVAFGEESPSYHVNVVSVSLRYRF</sequence>